<reference evidence="1 2" key="1">
    <citation type="submission" date="2020-04" db="EMBL/GenBank/DDBJ databases">
        <title>Whole genome sequencing of clinical and environmental type strains of Ochrobactrum.</title>
        <authorList>
            <person name="Dharne M."/>
        </authorList>
    </citation>
    <scope>NUCLEOTIDE SEQUENCE [LARGE SCALE GENOMIC DNA]</scope>
    <source>
        <strain evidence="1 2">DSM 13340</strain>
    </source>
</reference>
<organism evidence="1 2">
    <name type="scientific">Brucella tritici</name>
    <dbReference type="NCBI Taxonomy" id="94626"/>
    <lineage>
        <taxon>Bacteria</taxon>
        <taxon>Pseudomonadati</taxon>
        <taxon>Pseudomonadota</taxon>
        <taxon>Alphaproteobacteria</taxon>
        <taxon>Hyphomicrobiales</taxon>
        <taxon>Brucellaceae</taxon>
        <taxon>Brucella/Ochrobactrum group</taxon>
        <taxon>Brucella</taxon>
    </lineage>
</organism>
<accession>A0A7X6FV93</accession>
<name>A0A7X6FV93_9HYPH</name>
<dbReference type="AlphaFoldDB" id="A0A7X6FV93"/>
<sequence>MERVAQEAIARLGDKQTVVTDRDVIAETIRGCAGEFDKEDYDEVVKYVKSRHLILYDIDEENRLQFAVRHLAEKKSRS</sequence>
<evidence type="ECO:0000313" key="2">
    <source>
        <dbReference type="Proteomes" id="UP000558475"/>
    </source>
</evidence>
<protein>
    <submittedName>
        <fullName evidence="1">Uncharacterized protein</fullName>
    </submittedName>
</protein>
<comment type="caution">
    <text evidence="1">The sequence shown here is derived from an EMBL/GenBank/DDBJ whole genome shotgun (WGS) entry which is preliminary data.</text>
</comment>
<evidence type="ECO:0000313" key="1">
    <source>
        <dbReference type="EMBL" id="NKW11289.1"/>
    </source>
</evidence>
<proteinExistence type="predicted"/>
<dbReference type="Proteomes" id="UP000558475">
    <property type="component" value="Unassembled WGS sequence"/>
</dbReference>
<gene>
    <name evidence="1" type="ORF">HGG76_27195</name>
</gene>
<dbReference type="EMBL" id="JAAXZB010000005">
    <property type="protein sequence ID" value="NKW11289.1"/>
    <property type="molecule type" value="Genomic_DNA"/>
</dbReference>